<reference evidence="1" key="1">
    <citation type="submission" date="2021-01" db="EMBL/GenBank/DDBJ databases">
        <title>Active Sulfur Cycling in an Early Earth Analoge.</title>
        <authorList>
            <person name="Hahn C.R."/>
            <person name="Youssef N.H."/>
            <person name="Elshahed M."/>
        </authorList>
    </citation>
    <scope>NUCLEOTIDE SEQUENCE</scope>
    <source>
        <strain evidence="1">Zod_Metabat.1151</strain>
    </source>
</reference>
<accession>A0A938YPE8</accession>
<dbReference type="InterPro" id="IPR027434">
    <property type="entry name" value="Homing_endonucl"/>
</dbReference>
<name>A0A938YPE8_9ARCH</name>
<organism evidence="1 2">
    <name type="scientific">Candidatus Iainarchaeum sp</name>
    <dbReference type="NCBI Taxonomy" id="3101447"/>
    <lineage>
        <taxon>Archaea</taxon>
        <taxon>Candidatus Iainarchaeota</taxon>
        <taxon>Candidatus Iainarchaeia</taxon>
        <taxon>Candidatus Iainarchaeales</taxon>
        <taxon>Candidatus Iainarchaeaceae</taxon>
        <taxon>Candidatus Iainarchaeum</taxon>
    </lineage>
</organism>
<sequence length="475" mass="54893">MNSGTSQGETSTGTVLSFQRSLNRLNTNNYMRLDLFKLHNPKLDNKPKKWIVAKGKNLKQNLGGCIEELTVQGWTKPKLCRYIMQKFGVSKPTAERLIYLRKSFYPLVFIEELLKLTNKLEAKFVIQDKIEFLKVSQPPETIVKAPKYLTKNLCKIAGAHAADGTLAKDYFCITDGYWCNVKSFKNWVKNEFNLDYKILKRDKNEWMIRFHNKVFTRYLRQIFGFCNGKKVYSVGEPEIIKNSNEEMRKAFALGALTFEAGLGMKNQIEFCVASKKFQEDICDILKLAGVRFHKMKNPSGGYWRFWSNTLTEQETIKWMELFEPQTEKWFKLHEAANGYQGKADSIEEAIDILDKVYPSKPNSKVSLKKVLLAIKHLGGAHRYKIVDYLVAKGNFKSYGGKWAHGLRHYLDILKQANIISIERRRFGKKKSFGTIVREVYIFNPEVSEWKVPLRNQLTSSDVVKSQVTYSLSSTT</sequence>
<evidence type="ECO:0000313" key="2">
    <source>
        <dbReference type="Proteomes" id="UP000809243"/>
    </source>
</evidence>
<evidence type="ECO:0008006" key="3">
    <source>
        <dbReference type="Google" id="ProtNLM"/>
    </source>
</evidence>
<dbReference type="Gene3D" id="3.10.28.10">
    <property type="entry name" value="Homing endonucleases"/>
    <property type="match status" value="1"/>
</dbReference>
<proteinExistence type="predicted"/>
<comment type="caution">
    <text evidence="1">The sequence shown here is derived from an EMBL/GenBank/DDBJ whole genome shotgun (WGS) entry which is preliminary data.</text>
</comment>
<dbReference type="Proteomes" id="UP000809243">
    <property type="component" value="Unassembled WGS sequence"/>
</dbReference>
<evidence type="ECO:0000313" key="1">
    <source>
        <dbReference type="EMBL" id="MBN2067868.1"/>
    </source>
</evidence>
<protein>
    <recommendedName>
        <fullName evidence="3">DOD-type homing endonuclease domain-containing protein</fullName>
    </recommendedName>
</protein>
<dbReference type="EMBL" id="JAFGDB010000095">
    <property type="protein sequence ID" value="MBN2067868.1"/>
    <property type="molecule type" value="Genomic_DNA"/>
</dbReference>
<gene>
    <name evidence="1" type="ORF">JW744_05355</name>
</gene>
<dbReference type="AlphaFoldDB" id="A0A938YPE8"/>